<dbReference type="EMBL" id="MIGC01005341">
    <property type="protein sequence ID" value="PHJ17030.1"/>
    <property type="molecule type" value="Genomic_DNA"/>
</dbReference>
<protein>
    <submittedName>
        <fullName evidence="2">Aaa family protein</fullName>
    </submittedName>
</protein>
<dbReference type="GeneID" id="94432485"/>
<dbReference type="OrthoDB" id="6513042at2759"/>
<reference evidence="2 3" key="1">
    <citation type="journal article" date="2017" name="Int. J. Parasitol.">
        <title>The genome of the protozoan parasite Cystoisospora suis and a reverse vaccinology approach to identify vaccine candidates.</title>
        <authorList>
            <person name="Palmieri N."/>
            <person name="Shrestha A."/>
            <person name="Ruttkowski B."/>
            <person name="Beck T."/>
            <person name="Vogl C."/>
            <person name="Tomley F."/>
            <person name="Blake D.P."/>
            <person name="Joachim A."/>
        </authorList>
    </citation>
    <scope>NUCLEOTIDE SEQUENCE [LARGE SCALE GENOMIC DNA]</scope>
    <source>
        <strain evidence="2 3">Wien I</strain>
    </source>
</reference>
<feature type="non-terminal residue" evidence="2">
    <location>
        <position position="566"/>
    </location>
</feature>
<comment type="caution">
    <text evidence="2">The sequence shown here is derived from an EMBL/GenBank/DDBJ whole genome shotgun (WGS) entry which is preliminary data.</text>
</comment>
<feature type="compositionally biased region" description="Basic and acidic residues" evidence="1">
    <location>
        <begin position="298"/>
        <end position="308"/>
    </location>
</feature>
<proteinExistence type="predicted"/>
<dbReference type="VEuPathDB" id="ToxoDB:CSUI_009156"/>
<name>A0A2C6K554_9APIC</name>
<dbReference type="AlphaFoldDB" id="A0A2C6K554"/>
<organism evidence="2 3">
    <name type="scientific">Cystoisospora suis</name>
    <dbReference type="NCBI Taxonomy" id="483139"/>
    <lineage>
        <taxon>Eukaryota</taxon>
        <taxon>Sar</taxon>
        <taxon>Alveolata</taxon>
        <taxon>Apicomplexa</taxon>
        <taxon>Conoidasida</taxon>
        <taxon>Coccidia</taxon>
        <taxon>Eucoccidiorida</taxon>
        <taxon>Eimeriorina</taxon>
        <taxon>Sarcocystidae</taxon>
        <taxon>Cystoisospora</taxon>
    </lineage>
</organism>
<feature type="region of interest" description="Disordered" evidence="1">
    <location>
        <begin position="79"/>
        <end position="108"/>
    </location>
</feature>
<evidence type="ECO:0000313" key="2">
    <source>
        <dbReference type="EMBL" id="PHJ17030.1"/>
    </source>
</evidence>
<feature type="region of interest" description="Disordered" evidence="1">
    <location>
        <begin position="275"/>
        <end position="328"/>
    </location>
</feature>
<keyword evidence="3" id="KW-1185">Reference proteome</keyword>
<gene>
    <name evidence="2" type="ORF">CSUI_009156</name>
</gene>
<sequence length="566" mass="62665">MFSSLRGRIHGKQIAFPAGPNEHRFIWTFLSNGEEVKIEAGGGGSSSAVAEIAAMQDMYLKVLKYKDIQVEERQKLDKQVSQARQEQDSFSSSAAQSRASGGVGGSYGGSKGSAGFQLSKQDAGEINQQHHNLTARYSIKHNENVVVSAEGYRCTLEWRWIGRDGRSRNLSCVGVGMSKPLARASAALEMMATAGFIQHVNPRDRQAARSLVNLLAERQDPKLYVQRACSLIESTNSAVWRLFLPLVWRAALAENDRSLIDALLNTIKRITASASSSETPVSASSPHQADTSAVGEALHSHTTEDLKKKDRRSSSSSSSTEGGEEHHHFQMPPDIWEQLLDECTVLTNCNFGQAVIHELGQVSLDQSYFPSPLARCYFQNYRLMLALEWQAQLAGGITDRKAYGDMFEGRHLVLNCKSAVMPVFSLSTVLKSEDRDFLASVQFRENDCVLLRPYDDAQRSESQDSSWGKCFVGVVTRVKAENIHFNVNVRLASGEGAKHPSILGCRRFKLYYLSPSVTHDRMVEALRSLTMHKVPISQATSSYTFTPEIRYLLLHTSEPPAKDVAA</sequence>
<accession>A0A2C6K554</accession>
<dbReference type="Proteomes" id="UP000221165">
    <property type="component" value="Unassembled WGS sequence"/>
</dbReference>
<dbReference type="RefSeq" id="XP_067918755.1">
    <property type="nucleotide sequence ID" value="XM_068069274.1"/>
</dbReference>
<evidence type="ECO:0000313" key="3">
    <source>
        <dbReference type="Proteomes" id="UP000221165"/>
    </source>
</evidence>
<evidence type="ECO:0000256" key="1">
    <source>
        <dbReference type="SAM" id="MobiDB-lite"/>
    </source>
</evidence>
<feature type="compositionally biased region" description="Low complexity" evidence="1">
    <location>
        <begin position="89"/>
        <end position="100"/>
    </location>
</feature>
<feature type="compositionally biased region" description="Low complexity" evidence="1">
    <location>
        <begin position="275"/>
        <end position="286"/>
    </location>
</feature>